<dbReference type="GO" id="GO:0008127">
    <property type="term" value="F:quercetin 2,3-dioxygenase activity"/>
    <property type="evidence" value="ECO:0000318"/>
    <property type="project" value="GO_Central"/>
</dbReference>
<dbReference type="PIRSF" id="PIRSF006232">
    <property type="entry name" value="Pirin"/>
    <property type="match status" value="1"/>
</dbReference>
<dbReference type="Pfam" id="PF02678">
    <property type="entry name" value="Pirin"/>
    <property type="match status" value="1"/>
</dbReference>
<dbReference type="InterPro" id="IPR011051">
    <property type="entry name" value="RmlC_Cupin_sf"/>
</dbReference>
<evidence type="ECO:0000259" key="8">
    <source>
        <dbReference type="Pfam" id="PF05726"/>
    </source>
</evidence>
<dbReference type="CDD" id="cd02909">
    <property type="entry name" value="cupin_pirin_N"/>
    <property type="match status" value="1"/>
</dbReference>
<dbReference type="InterPro" id="IPR003829">
    <property type="entry name" value="Pirin_N_dom"/>
</dbReference>
<dbReference type="CDD" id="cd02247">
    <property type="entry name" value="cupin_pirin_C"/>
    <property type="match status" value="1"/>
</dbReference>
<keyword evidence="10" id="KW-1185">Reference proteome</keyword>
<dbReference type="Pfam" id="PF05726">
    <property type="entry name" value="Pirin_C"/>
    <property type="match status" value="1"/>
</dbReference>
<dbReference type="AlphaFoldDB" id="A9V3G4"/>
<comment type="cofactor">
    <cofactor evidence="4">
        <name>Fe cation</name>
        <dbReference type="ChEBI" id="CHEBI:24875"/>
    </cofactor>
    <text evidence="4">Binds 1 Fe cation per subunit.</text>
</comment>
<proteinExistence type="inferred from homology"/>
<dbReference type="FunFam" id="2.60.120.10:FF:000055">
    <property type="entry name" value="pirin"/>
    <property type="match status" value="1"/>
</dbReference>
<protein>
    <recommendedName>
        <fullName evidence="11">Pirin</fullName>
    </recommendedName>
</protein>
<evidence type="ECO:0000256" key="3">
    <source>
        <dbReference type="ARBA" id="ARBA00023242"/>
    </source>
</evidence>
<dbReference type="FunCoup" id="A9V3G4">
    <property type="interactions" value="559"/>
</dbReference>
<dbReference type="SUPFAM" id="SSF51182">
    <property type="entry name" value="RmlC-like cupins"/>
    <property type="match status" value="1"/>
</dbReference>
<dbReference type="STRING" id="81824.A9V3G4"/>
<keyword evidence="3" id="KW-0539">Nucleus</keyword>
<dbReference type="Proteomes" id="UP000001357">
    <property type="component" value="Unassembled WGS sequence"/>
</dbReference>
<keyword evidence="4" id="KW-0479">Metal-binding</keyword>
<evidence type="ECO:0000256" key="4">
    <source>
        <dbReference type="PIRSR" id="PIRSR006232-1"/>
    </source>
</evidence>
<dbReference type="GeneID" id="5892570"/>
<dbReference type="GO" id="GO:0030224">
    <property type="term" value="P:monocyte differentiation"/>
    <property type="evidence" value="ECO:0000318"/>
    <property type="project" value="GO_Central"/>
</dbReference>
<gene>
    <name evidence="9" type="ORF">MONBRDRAFT_33168</name>
</gene>
<feature type="binding site" evidence="4">
    <location>
        <position position="152"/>
    </location>
    <ligand>
        <name>Fe cation</name>
        <dbReference type="ChEBI" id="CHEBI:24875"/>
    </ligand>
</feature>
<feature type="binding site" evidence="4">
    <location>
        <position position="150"/>
    </location>
    <ligand>
        <name>Fe cation</name>
        <dbReference type="ChEBI" id="CHEBI:24875"/>
    </ligand>
</feature>
<dbReference type="InterPro" id="IPR008778">
    <property type="entry name" value="Pirin_C_dom"/>
</dbReference>
<evidence type="ECO:0000256" key="1">
    <source>
        <dbReference type="ARBA" id="ARBA00004123"/>
    </source>
</evidence>
<dbReference type="eggNOG" id="ENOG502QQ5A">
    <property type="taxonomic scope" value="Eukaryota"/>
</dbReference>
<dbReference type="RefSeq" id="XP_001747342.1">
    <property type="nucleotide sequence ID" value="XM_001747290.1"/>
</dbReference>
<dbReference type="GO" id="GO:0005634">
    <property type="term" value="C:nucleus"/>
    <property type="evidence" value="ECO:0000318"/>
    <property type="project" value="GO_Central"/>
</dbReference>
<comment type="similarity">
    <text evidence="2 5">Belongs to the pirin family.</text>
</comment>
<dbReference type="InterPro" id="IPR012093">
    <property type="entry name" value="Pirin"/>
</dbReference>
<organism evidence="9 10">
    <name type="scientific">Monosiga brevicollis</name>
    <name type="common">Choanoflagellate</name>
    <dbReference type="NCBI Taxonomy" id="81824"/>
    <lineage>
        <taxon>Eukaryota</taxon>
        <taxon>Choanoflagellata</taxon>
        <taxon>Craspedida</taxon>
        <taxon>Salpingoecidae</taxon>
        <taxon>Monosiga</taxon>
    </lineage>
</organism>
<evidence type="ECO:0000256" key="2">
    <source>
        <dbReference type="ARBA" id="ARBA00008416"/>
    </source>
</evidence>
<evidence type="ECO:0008006" key="11">
    <source>
        <dbReference type="Google" id="ProtNLM"/>
    </source>
</evidence>
<accession>A9V3G4</accession>
<dbReference type="PANTHER" id="PTHR13903:SF8">
    <property type="entry name" value="PIRIN"/>
    <property type="match status" value="1"/>
</dbReference>
<feature type="binding site" evidence="4">
    <location>
        <position position="106"/>
    </location>
    <ligand>
        <name>Fe cation</name>
        <dbReference type="ChEBI" id="CHEBI:24875"/>
    </ligand>
</feature>
<evidence type="ECO:0000313" key="10">
    <source>
        <dbReference type="Proteomes" id="UP000001357"/>
    </source>
</evidence>
<dbReference type="KEGG" id="mbr:MONBRDRAFT_33168"/>
<reference evidence="9 10" key="1">
    <citation type="journal article" date="2008" name="Nature">
        <title>The genome of the choanoflagellate Monosiga brevicollis and the origin of metazoans.</title>
        <authorList>
            <consortium name="JGI Sequencing"/>
            <person name="King N."/>
            <person name="Westbrook M.J."/>
            <person name="Young S.L."/>
            <person name="Kuo A."/>
            <person name="Abedin M."/>
            <person name="Chapman J."/>
            <person name="Fairclough S."/>
            <person name="Hellsten U."/>
            <person name="Isogai Y."/>
            <person name="Letunic I."/>
            <person name="Marr M."/>
            <person name="Pincus D."/>
            <person name="Putnam N."/>
            <person name="Rokas A."/>
            <person name="Wright K.J."/>
            <person name="Zuzow R."/>
            <person name="Dirks W."/>
            <person name="Good M."/>
            <person name="Goodstein D."/>
            <person name="Lemons D."/>
            <person name="Li W."/>
            <person name="Lyons J.B."/>
            <person name="Morris A."/>
            <person name="Nichols S."/>
            <person name="Richter D.J."/>
            <person name="Salamov A."/>
            <person name="Bork P."/>
            <person name="Lim W.A."/>
            <person name="Manning G."/>
            <person name="Miller W.T."/>
            <person name="McGinnis W."/>
            <person name="Shapiro H."/>
            <person name="Tjian R."/>
            <person name="Grigoriev I.V."/>
            <person name="Rokhsar D."/>
        </authorList>
    </citation>
    <scope>NUCLEOTIDE SEQUENCE [LARGE SCALE GENOMIC DNA]</scope>
    <source>
        <strain evidence="10">MX1 / ATCC 50154</strain>
    </source>
</reference>
<evidence type="ECO:0000256" key="6">
    <source>
        <dbReference type="SAM" id="SignalP"/>
    </source>
</evidence>
<dbReference type="OMA" id="VAHRDNA"/>
<comment type="subcellular location">
    <subcellularLocation>
        <location evidence="1">Nucleus</location>
    </subcellularLocation>
</comment>
<keyword evidence="4" id="KW-0408">Iron</keyword>
<dbReference type="InParanoid" id="A9V3G4"/>
<keyword evidence="6" id="KW-0732">Signal</keyword>
<evidence type="ECO:0000313" key="9">
    <source>
        <dbReference type="EMBL" id="EDQ87809.1"/>
    </source>
</evidence>
<feature type="signal peptide" evidence="6">
    <location>
        <begin position="1"/>
        <end position="30"/>
    </location>
</feature>
<dbReference type="GO" id="GO:0046872">
    <property type="term" value="F:metal ion binding"/>
    <property type="evidence" value="ECO:0007669"/>
    <property type="project" value="UniProtKB-KW"/>
</dbReference>
<feature type="binding site" evidence="4">
    <location>
        <position position="108"/>
    </location>
    <ligand>
        <name>Fe cation</name>
        <dbReference type="ChEBI" id="CHEBI:24875"/>
    </ligand>
</feature>
<feature type="domain" description="Pirin C-terminal" evidence="8">
    <location>
        <begin position="222"/>
        <end position="329"/>
    </location>
</feature>
<dbReference type="PANTHER" id="PTHR13903">
    <property type="entry name" value="PIRIN-RELATED"/>
    <property type="match status" value="1"/>
</dbReference>
<feature type="domain" description="Pirin N-terminal" evidence="7">
    <location>
        <begin position="72"/>
        <end position="169"/>
    </location>
</feature>
<dbReference type="Gene3D" id="2.60.120.10">
    <property type="entry name" value="Jelly Rolls"/>
    <property type="match status" value="2"/>
</dbReference>
<feature type="chain" id="PRO_5002745232" description="Pirin" evidence="6">
    <location>
        <begin position="31"/>
        <end position="345"/>
    </location>
</feature>
<dbReference type="EMBL" id="CH991557">
    <property type="protein sequence ID" value="EDQ87809.1"/>
    <property type="molecule type" value="Genomic_DNA"/>
</dbReference>
<name>A9V3G4_MONBE</name>
<dbReference type="InterPro" id="IPR014710">
    <property type="entry name" value="RmlC-like_jellyroll"/>
</dbReference>
<evidence type="ECO:0000259" key="7">
    <source>
        <dbReference type="Pfam" id="PF02678"/>
    </source>
</evidence>
<sequence length="345" mass="37888">MLALSRWRTAQTAFRFAVAAALCTAPATRAVAQGSCSASGICSEPITRNMAFVSRAVDKKVLSREQGEGAGARVRRSIGNAALRNFDPFLMLDEFRVPLTAGFPDHPHRGFETVTFMLDGLFEHEDFAGHAGTIGPGDLQWMTAGKGIVHAEMPHPESDAEPHGLQLWINLGSKDKMVPPKYQELKNEDIPKVEKDGVWVAVIAGEALGTKSPVYTVTPSCYLHFKIQPQSRIEQAIPPEFNAFVYTLKGKLKIGDKGTEIDAHHTATLTRDASANGVVLANEGEEVAEFVLIGGEPHNEPIEQYGPFVMNTREEIMKAFTDYQSGRNGFERAPTFQSKIGRRMY</sequence>
<evidence type="ECO:0000256" key="5">
    <source>
        <dbReference type="RuleBase" id="RU003457"/>
    </source>
</evidence>